<organism evidence="1 2">
    <name type="scientific">Pycnoporus cinnabarinus</name>
    <name type="common">Cinnabar-red polypore</name>
    <name type="synonym">Trametes cinnabarina</name>
    <dbReference type="NCBI Taxonomy" id="5643"/>
    <lineage>
        <taxon>Eukaryota</taxon>
        <taxon>Fungi</taxon>
        <taxon>Dikarya</taxon>
        <taxon>Basidiomycota</taxon>
        <taxon>Agaricomycotina</taxon>
        <taxon>Agaricomycetes</taxon>
        <taxon>Polyporales</taxon>
        <taxon>Polyporaceae</taxon>
        <taxon>Trametes</taxon>
    </lineage>
</organism>
<dbReference type="OrthoDB" id="2404451at2759"/>
<keyword evidence="2" id="KW-1185">Reference proteome</keyword>
<gene>
    <name evidence="1" type="ORF">BN946_scf185007.g69</name>
</gene>
<dbReference type="PANTHER" id="PTHR46579">
    <property type="entry name" value="F5/8 TYPE C DOMAIN-CONTAINING PROTEIN-RELATED"/>
    <property type="match status" value="1"/>
</dbReference>
<accession>A0A060SF56</accession>
<evidence type="ECO:0000313" key="1">
    <source>
        <dbReference type="EMBL" id="CDO73015.1"/>
    </source>
</evidence>
<comment type="caution">
    <text evidence="1">The sequence shown here is derived from an EMBL/GenBank/DDBJ whole genome shotgun (WGS) entry which is preliminary data.</text>
</comment>
<proteinExistence type="predicted"/>
<dbReference type="Proteomes" id="UP000029665">
    <property type="component" value="Unassembled WGS sequence"/>
</dbReference>
<dbReference type="AlphaFoldDB" id="A0A060SF56"/>
<reference evidence="1" key="1">
    <citation type="submission" date="2014-01" db="EMBL/GenBank/DDBJ databases">
        <title>The genome of the white-rot fungus Pycnoporus cinnabarinus: a basidiomycete model with a versatile arsenal for lignocellulosic biomass breakdown.</title>
        <authorList>
            <person name="Levasseur A."/>
            <person name="Lomascolo A."/>
            <person name="Ruiz-Duenas F.J."/>
            <person name="Uzan E."/>
            <person name="Piumi F."/>
            <person name="Kues U."/>
            <person name="Ram A.F.J."/>
            <person name="Murat C."/>
            <person name="Haon M."/>
            <person name="Benoit I."/>
            <person name="Arfi Y."/>
            <person name="Chevret D."/>
            <person name="Drula E."/>
            <person name="Kwon M.J."/>
            <person name="Gouret P."/>
            <person name="Lesage-Meessen L."/>
            <person name="Lombard V."/>
            <person name="Mariette J."/>
            <person name="Noirot C."/>
            <person name="Park J."/>
            <person name="Patyshakuliyeva A."/>
            <person name="Wieneger R.A.B."/>
            <person name="Wosten H.A.B."/>
            <person name="Martin F."/>
            <person name="Coutinho P.M."/>
            <person name="de Vries R."/>
            <person name="Martinez A.T."/>
            <person name="Klopp C."/>
            <person name="Pontarotti P."/>
            <person name="Henrissat B."/>
            <person name="Record E."/>
        </authorList>
    </citation>
    <scope>NUCLEOTIDE SEQUENCE [LARGE SCALE GENOMIC DNA]</scope>
    <source>
        <strain evidence="1">BRFM137</strain>
    </source>
</reference>
<dbReference type="HOGENOM" id="CLU_009141_0_0_1"/>
<dbReference type="PANTHER" id="PTHR46579:SF1">
    <property type="entry name" value="F5_8 TYPE C DOMAIN-CONTAINING PROTEIN"/>
    <property type="match status" value="1"/>
</dbReference>
<name>A0A060SF56_PYCCI</name>
<protein>
    <recommendedName>
        <fullName evidence="3">Transposase family Tnp2 protein</fullName>
    </recommendedName>
</protein>
<dbReference type="Pfam" id="PF02992">
    <property type="entry name" value="Transposase_21"/>
    <property type="match status" value="1"/>
</dbReference>
<evidence type="ECO:0008006" key="3">
    <source>
        <dbReference type="Google" id="ProtNLM"/>
    </source>
</evidence>
<sequence length="932" mass="105188">MEYMYTASAQSAGQSCSTARTPALLDAPEDVVAAATVVVQDRVWQGQPRRTTVEDDIEDEDELVQSTAHPFNDDGLSDGEELLMRETPGGVGEDDFEAISVWDQLTESFVRAGLISGNDLTEQDLEILRPFALKVDTHMSGKTFAKLPFAFPQSRMDSWKTIQSRAAQLSGFEPEVYDCCIGSCMAYTGVYEHESICPFCQEPRRDAHGRARQRFVYLPVIPRLKAQHANRETATKLQYRAQGHLHEPGIIKDVMDGAHYRSLLGKKVSVGEQTLSHHFFEDARDTAFGLSSDGFAPFKRRSKTAWPLILINYNLPPEIRMHLDNIMGLGIIPGPKKPADFDSFLWPLMQELLRLAIGVHAYDALTDAFFALRAYLILVFGDIPAISMIMRMKGHNGACPCRMCSIRGISIPNSRNNTLYVPLHRANHPDVRNDPTAVRVYDSGSLPLRTHEQFLVHAHEVQFARTGAEAERLAKDYGIKGIPLLSTLSSLSFPGSFPYDFMHLIWENVAKNLMSLWTGQYKGLDCGSGDYVIESSVWDAIGAASAEAGDYIPYVFGPRPPNVASDKASWTADTRSFWMQYIGPVLLERRFKHRRYYDHFVSLVKLIKQCLKFELTVPEIDDIRVGLQRWVVKYEELYYQYSPERLPTCPLTIHALLHIADSILFAGPVWASWAFPMERYCGALQPAIRSRRFPYASLNRYVVDQARLAQIKLIYGPRARTQLALTPVRTLNGRHVHGSHTRTQLDRGIIDKIVGSLCTRFDTIPPNVIRRSLPQEVDEWGKVRILNDGDTMRAAAMDSPRDDKRDATFVRYEVLVDANARYRNRPVVLQPSTFFGQLQHIFEIQLSAMPRNGYPHPPPPVILAAIQTCTIQRSNTELDIHHYSRMGGTDYVDIQTVQCVVGRIKDRSQYAVIDRSGSLSRALFVGESEDQE</sequence>
<dbReference type="OMA" id="HMSGKTF"/>
<dbReference type="InterPro" id="IPR004242">
    <property type="entry name" value="Transposase_21"/>
</dbReference>
<dbReference type="STRING" id="5643.A0A060SF56"/>
<evidence type="ECO:0000313" key="2">
    <source>
        <dbReference type="Proteomes" id="UP000029665"/>
    </source>
</evidence>
<dbReference type="EMBL" id="CCBP010000119">
    <property type="protein sequence ID" value="CDO73015.1"/>
    <property type="molecule type" value="Genomic_DNA"/>
</dbReference>